<name>A0AC35UHX4_9BILA</name>
<protein>
    <submittedName>
        <fullName evidence="2">Pre-rRNA-processing protein TSR2 homolog</fullName>
    </submittedName>
</protein>
<proteinExistence type="predicted"/>
<dbReference type="Proteomes" id="UP000095286">
    <property type="component" value="Unplaced"/>
</dbReference>
<evidence type="ECO:0000313" key="1">
    <source>
        <dbReference type="Proteomes" id="UP000095286"/>
    </source>
</evidence>
<accession>A0AC35UHX4</accession>
<dbReference type="WBParaSite" id="RSKR_0001110800.1">
    <property type="protein sequence ID" value="RSKR_0001110800.1"/>
    <property type="gene ID" value="RSKR_0001110800"/>
</dbReference>
<sequence>MSDQIETLIEKHVSLVFKCWEVIDFIVSQSVGGSDTVEKVEWLKEICAEYAVKEKSYEVADFVDWIENVLNYDFDFVVDDGSTGIYAKEILDYAKAVKSKDESKISTLEARVNDIYKMKAQKGKPQHTIQEDSDVEESDGEESGEEPMDESEPKEPKKKGGNYEDEDGFTVIKRN</sequence>
<organism evidence="1 2">
    <name type="scientific">Rhabditophanes sp. KR3021</name>
    <dbReference type="NCBI Taxonomy" id="114890"/>
    <lineage>
        <taxon>Eukaryota</taxon>
        <taxon>Metazoa</taxon>
        <taxon>Ecdysozoa</taxon>
        <taxon>Nematoda</taxon>
        <taxon>Chromadorea</taxon>
        <taxon>Rhabditida</taxon>
        <taxon>Tylenchina</taxon>
        <taxon>Panagrolaimomorpha</taxon>
        <taxon>Strongyloidoidea</taxon>
        <taxon>Alloionematidae</taxon>
        <taxon>Rhabditophanes</taxon>
    </lineage>
</organism>
<reference evidence="2" key="1">
    <citation type="submission" date="2016-11" db="UniProtKB">
        <authorList>
            <consortium name="WormBaseParasite"/>
        </authorList>
    </citation>
    <scope>IDENTIFICATION</scope>
    <source>
        <strain evidence="2">KR3021</strain>
    </source>
</reference>
<evidence type="ECO:0000313" key="2">
    <source>
        <dbReference type="WBParaSite" id="RSKR_0001110800.1"/>
    </source>
</evidence>